<dbReference type="EMBL" id="JACHGF010000004">
    <property type="protein sequence ID" value="MBB5284839.1"/>
    <property type="molecule type" value="Genomic_DNA"/>
</dbReference>
<dbReference type="RefSeq" id="WP_184174794.1">
    <property type="nucleotide sequence ID" value="NZ_JACHGF010000004.1"/>
</dbReference>
<evidence type="ECO:0000313" key="2">
    <source>
        <dbReference type="EMBL" id="MBB5284839.1"/>
    </source>
</evidence>
<sequence length="374" mass="41634">MKNILKKVVLGTLGLLIGAATQAEPAAKDSIIVTFGDKTRLIIYGEDRQELEKLMKYDLNALLKDLGARLDTLGGDTKIYLDELDGRDYLKDKSEANRDKNHVRIGLRGIHIKDGDTEVSISTRGIDVKEGEERVRIGRGDEDSSDSSGIKIDEDGHVTRIRRVRRYSSPRKGFNLNLGLNAYGENQPMGYNTADYDLRPFGSRFVSLGLIRSASIARGKSAGLHLDFGLDFSWYNLMFDGNNTVVKGASQLAFEPILNAEGTVVDLRKSKLTVPYVNLSLMPTVSFPKAAISYISAGVYGGYRLGGYTKTKLASNGKKDHNRANYYFEDFRYGAALELGIRNFPDLFVQYDMNNLFEENRGPAVRMISFGIRL</sequence>
<dbReference type="Proteomes" id="UP000557307">
    <property type="component" value="Unassembled WGS sequence"/>
</dbReference>
<evidence type="ECO:0008006" key="4">
    <source>
        <dbReference type="Google" id="ProtNLM"/>
    </source>
</evidence>
<feature type="chain" id="PRO_5032838366" description="Outer membrane protein beta-barrel domain-containing protein" evidence="1">
    <location>
        <begin position="23"/>
        <end position="374"/>
    </location>
</feature>
<evidence type="ECO:0000313" key="3">
    <source>
        <dbReference type="Proteomes" id="UP000557307"/>
    </source>
</evidence>
<feature type="signal peptide" evidence="1">
    <location>
        <begin position="1"/>
        <end position="22"/>
    </location>
</feature>
<dbReference type="AlphaFoldDB" id="A0A840TYY9"/>
<keyword evidence="1" id="KW-0732">Signal</keyword>
<organism evidence="2 3">
    <name type="scientific">Rhabdobacter roseus</name>
    <dbReference type="NCBI Taxonomy" id="1655419"/>
    <lineage>
        <taxon>Bacteria</taxon>
        <taxon>Pseudomonadati</taxon>
        <taxon>Bacteroidota</taxon>
        <taxon>Cytophagia</taxon>
        <taxon>Cytophagales</taxon>
        <taxon>Cytophagaceae</taxon>
        <taxon>Rhabdobacter</taxon>
    </lineage>
</organism>
<comment type="caution">
    <text evidence="2">The sequence shown here is derived from an EMBL/GenBank/DDBJ whole genome shotgun (WGS) entry which is preliminary data.</text>
</comment>
<keyword evidence="3" id="KW-1185">Reference proteome</keyword>
<proteinExistence type="predicted"/>
<reference evidence="2 3" key="1">
    <citation type="submission" date="2020-08" db="EMBL/GenBank/DDBJ databases">
        <title>Genomic Encyclopedia of Type Strains, Phase IV (KMG-IV): sequencing the most valuable type-strain genomes for metagenomic binning, comparative biology and taxonomic classification.</title>
        <authorList>
            <person name="Goeker M."/>
        </authorList>
    </citation>
    <scope>NUCLEOTIDE SEQUENCE [LARGE SCALE GENOMIC DNA]</scope>
    <source>
        <strain evidence="2 3">DSM 105074</strain>
    </source>
</reference>
<protein>
    <recommendedName>
        <fullName evidence="4">Outer membrane protein beta-barrel domain-containing protein</fullName>
    </recommendedName>
</protein>
<evidence type="ECO:0000256" key="1">
    <source>
        <dbReference type="SAM" id="SignalP"/>
    </source>
</evidence>
<gene>
    <name evidence="2" type="ORF">HNQ92_002987</name>
</gene>
<accession>A0A840TYY9</accession>
<name>A0A840TYY9_9BACT</name>